<evidence type="ECO:0000313" key="3">
    <source>
        <dbReference type="EMBL" id="QJA82761.1"/>
    </source>
</evidence>
<dbReference type="AlphaFoldDB" id="A0A6H1ZDJ7"/>
<reference evidence="1" key="1">
    <citation type="submission" date="2020-03" db="EMBL/GenBank/DDBJ databases">
        <title>The deep terrestrial virosphere.</title>
        <authorList>
            <person name="Holmfeldt K."/>
            <person name="Nilsson E."/>
            <person name="Simone D."/>
            <person name="Lopez-Fernandez M."/>
            <person name="Wu X."/>
            <person name="de Brujin I."/>
            <person name="Lundin D."/>
            <person name="Andersson A."/>
            <person name="Bertilsson S."/>
            <person name="Dopson M."/>
        </authorList>
    </citation>
    <scope>NUCLEOTIDE SEQUENCE</scope>
    <source>
        <strain evidence="3">MM415A00371</strain>
        <strain evidence="2">MM415B00319</strain>
        <strain evidence="1">TM448A00246</strain>
        <strain evidence="4">TM448B00406</strain>
    </source>
</reference>
<dbReference type="EMBL" id="MT141563">
    <property type="protein sequence ID" value="QJA66917.1"/>
    <property type="molecule type" value="Genomic_DNA"/>
</dbReference>
<protein>
    <submittedName>
        <fullName evidence="1">Uncharacterized protein</fullName>
    </submittedName>
</protein>
<sequence>MFTRPELIDICKELNIEEYETLRTEELKKRIRERADELFKKRAKVSIKGMSKSLMRFLTKEFDYVIKNKNKKIIKEIPNEN</sequence>
<name>A0A6H1ZDJ7_9ZZZZ</name>
<dbReference type="EMBL" id="MT143992">
    <property type="protein sequence ID" value="QJA45532.1"/>
    <property type="molecule type" value="Genomic_DNA"/>
</dbReference>
<evidence type="ECO:0000313" key="4">
    <source>
        <dbReference type="EMBL" id="QJH95408.1"/>
    </source>
</evidence>
<evidence type="ECO:0000313" key="1">
    <source>
        <dbReference type="EMBL" id="QJA45532.1"/>
    </source>
</evidence>
<dbReference type="EMBL" id="MT142495">
    <property type="protein sequence ID" value="QJA82761.1"/>
    <property type="molecule type" value="Genomic_DNA"/>
</dbReference>
<dbReference type="EMBL" id="MT144619">
    <property type="protein sequence ID" value="QJH95408.1"/>
    <property type="molecule type" value="Genomic_DNA"/>
</dbReference>
<accession>A0A6H1ZDJ7</accession>
<organism evidence="1">
    <name type="scientific">viral metagenome</name>
    <dbReference type="NCBI Taxonomy" id="1070528"/>
    <lineage>
        <taxon>unclassified sequences</taxon>
        <taxon>metagenomes</taxon>
        <taxon>organismal metagenomes</taxon>
    </lineage>
</organism>
<proteinExistence type="predicted"/>
<gene>
    <name evidence="3" type="ORF">MM415A00371_0023</name>
    <name evidence="2" type="ORF">MM415B00319_0047</name>
    <name evidence="1" type="ORF">TM448A00246_0023</name>
    <name evidence="4" type="ORF">TM448B00406_0024</name>
</gene>
<evidence type="ECO:0000313" key="2">
    <source>
        <dbReference type="EMBL" id="QJA66917.1"/>
    </source>
</evidence>